<name>A0AA41WNG5_9GAMM</name>
<dbReference type="Proteomes" id="UP001165292">
    <property type="component" value="Unassembled WGS sequence"/>
</dbReference>
<evidence type="ECO:0008006" key="4">
    <source>
        <dbReference type="Google" id="ProtNLM"/>
    </source>
</evidence>
<gene>
    <name evidence="2" type="ORF">NJF43_18230</name>
</gene>
<protein>
    <recommendedName>
        <fullName evidence="4">MSHA biogenesis protein MshP</fullName>
    </recommendedName>
</protein>
<feature type="transmembrane region" description="Helical" evidence="1">
    <location>
        <begin position="7"/>
        <end position="27"/>
    </location>
</feature>
<accession>A0AA41WNG5</accession>
<keyword evidence="1" id="KW-0812">Transmembrane</keyword>
<comment type="caution">
    <text evidence="2">The sequence shown here is derived from an EMBL/GenBank/DDBJ whole genome shotgun (WGS) entry which is preliminary data.</text>
</comment>
<keyword evidence="1" id="KW-0472">Membrane</keyword>
<reference evidence="2" key="1">
    <citation type="submission" date="2022-06" db="EMBL/GenBank/DDBJ databases">
        <title>Detection of beta-lactamases in bacteria of animal origin.</title>
        <authorList>
            <person name="Mlynarcik P."/>
            <person name="Zdarska V."/>
            <person name="Chudobova H."/>
            <person name="Prochazkova P."/>
            <person name="Hricova K."/>
            <person name="Mezerova K."/>
            <person name="Bardon J."/>
            <person name="Dolejska M."/>
            <person name="Sukkar I."/>
            <person name="Kolar M."/>
        </authorList>
    </citation>
    <scope>NUCLEOTIDE SEQUENCE</scope>
    <source>
        <strain evidence="2">S 300-3</strain>
    </source>
</reference>
<dbReference type="EMBL" id="JAMYBS010000031">
    <property type="protein sequence ID" value="MCO7546693.1"/>
    <property type="molecule type" value="Genomic_DNA"/>
</dbReference>
<dbReference type="AlphaFoldDB" id="A0AA41WNG5"/>
<evidence type="ECO:0000313" key="2">
    <source>
        <dbReference type="EMBL" id="MCO7546693.1"/>
    </source>
</evidence>
<sequence>MRHEKGFSLIAALFVMIVVALTVVAMARLSVTTSGTLSLSIQQARAYQAARAGLEWGIREAVKDGSCQSNTSLALDGVLAEFSGVVVTCKWPPDEYPDRENGKDLTLYTLTAVAQNAASPSERPDYAYRKLTAKVEKIEN</sequence>
<dbReference type="RefSeq" id="WP_170911107.1">
    <property type="nucleotide sequence ID" value="NZ_DALYPK010000005.1"/>
</dbReference>
<organism evidence="2 3">
    <name type="scientific">Stutzerimonas nitrititolerans</name>
    <dbReference type="NCBI Taxonomy" id="2482751"/>
    <lineage>
        <taxon>Bacteria</taxon>
        <taxon>Pseudomonadati</taxon>
        <taxon>Pseudomonadota</taxon>
        <taxon>Gammaproteobacteria</taxon>
        <taxon>Pseudomonadales</taxon>
        <taxon>Pseudomonadaceae</taxon>
        <taxon>Stutzerimonas</taxon>
    </lineage>
</organism>
<evidence type="ECO:0000313" key="3">
    <source>
        <dbReference type="Proteomes" id="UP001165292"/>
    </source>
</evidence>
<evidence type="ECO:0000256" key="1">
    <source>
        <dbReference type="SAM" id="Phobius"/>
    </source>
</evidence>
<keyword evidence="1" id="KW-1133">Transmembrane helix</keyword>
<proteinExistence type="predicted"/>